<comment type="caution">
    <text evidence="2">The sequence shown here is derived from an EMBL/GenBank/DDBJ whole genome shotgun (WGS) entry which is preliminary data.</text>
</comment>
<evidence type="ECO:0000313" key="3">
    <source>
        <dbReference type="Proteomes" id="UP000265703"/>
    </source>
</evidence>
<protein>
    <submittedName>
        <fullName evidence="2">Uncharacterized protein</fullName>
    </submittedName>
</protein>
<sequence length="52" mass="5683">MVEVVVNIVIVNIVYVAVNLEIGIVNLVIVDILHIDKNQIVAVVVTIGNHHD</sequence>
<reference evidence="2 3" key="1">
    <citation type="submission" date="2018-06" db="EMBL/GenBank/DDBJ databases">
        <title>Comparative genomics reveals the genomic features of Rhizophagus irregularis, R. cerebriforme, R. diaphanum and Gigaspora rosea, and their symbiotic lifestyle signature.</title>
        <authorList>
            <person name="Morin E."/>
            <person name="San Clemente H."/>
            <person name="Chen E.C.H."/>
            <person name="De La Providencia I."/>
            <person name="Hainaut M."/>
            <person name="Kuo A."/>
            <person name="Kohler A."/>
            <person name="Murat C."/>
            <person name="Tang N."/>
            <person name="Roy S."/>
            <person name="Loubradou J."/>
            <person name="Henrissat B."/>
            <person name="Grigoriev I.V."/>
            <person name="Corradi N."/>
            <person name="Roux C."/>
            <person name="Martin F.M."/>
        </authorList>
    </citation>
    <scope>NUCLEOTIDE SEQUENCE [LARGE SCALE GENOMIC DNA]</scope>
    <source>
        <strain evidence="2 3">DAOM 227022</strain>
    </source>
</reference>
<keyword evidence="3" id="KW-1185">Reference proteome</keyword>
<dbReference type="AlphaFoldDB" id="A0A397T9C1"/>
<dbReference type="Proteomes" id="UP000265703">
    <property type="component" value="Unassembled WGS sequence"/>
</dbReference>
<keyword evidence="1" id="KW-1133">Transmembrane helix</keyword>
<name>A0A397T9C1_9GLOM</name>
<dbReference type="EMBL" id="QKYT01000072">
    <property type="protein sequence ID" value="RIA94840.1"/>
    <property type="molecule type" value="Genomic_DNA"/>
</dbReference>
<accession>A0A397T9C1</accession>
<evidence type="ECO:0000313" key="2">
    <source>
        <dbReference type="EMBL" id="RIA94840.1"/>
    </source>
</evidence>
<organism evidence="2 3">
    <name type="scientific">Glomus cerebriforme</name>
    <dbReference type="NCBI Taxonomy" id="658196"/>
    <lineage>
        <taxon>Eukaryota</taxon>
        <taxon>Fungi</taxon>
        <taxon>Fungi incertae sedis</taxon>
        <taxon>Mucoromycota</taxon>
        <taxon>Glomeromycotina</taxon>
        <taxon>Glomeromycetes</taxon>
        <taxon>Glomerales</taxon>
        <taxon>Glomeraceae</taxon>
        <taxon>Glomus</taxon>
    </lineage>
</organism>
<keyword evidence="1" id="KW-0812">Transmembrane</keyword>
<keyword evidence="1" id="KW-0472">Membrane</keyword>
<proteinExistence type="predicted"/>
<gene>
    <name evidence="2" type="ORF">C1645_817425</name>
</gene>
<feature type="transmembrane region" description="Helical" evidence="1">
    <location>
        <begin position="6"/>
        <end position="29"/>
    </location>
</feature>
<evidence type="ECO:0000256" key="1">
    <source>
        <dbReference type="SAM" id="Phobius"/>
    </source>
</evidence>